<dbReference type="InterPro" id="IPR013103">
    <property type="entry name" value="RVT_2"/>
</dbReference>
<feature type="region of interest" description="Disordered" evidence="3">
    <location>
        <begin position="1185"/>
        <end position="1207"/>
    </location>
</feature>
<comment type="caution">
    <text evidence="5">The sequence shown here is derived from an EMBL/GenBank/DDBJ whole genome shotgun (WGS) entry which is preliminary data.</text>
</comment>
<keyword evidence="1" id="KW-0479">Metal-binding</keyword>
<dbReference type="EMBL" id="BKCJ010010116">
    <property type="protein sequence ID" value="GEU90128.1"/>
    <property type="molecule type" value="Genomic_DNA"/>
</dbReference>
<feature type="compositionally biased region" description="Polar residues" evidence="3">
    <location>
        <begin position="314"/>
        <end position="329"/>
    </location>
</feature>
<sequence>MIVVRARETIGCQQSDWLANTDEEIDEQELEAHYSFIARIQEHSEKPESICNTCVVEKVDSNVIPDSPDMCDNDIQTDHNAVEWDDERVALAMLIANLKLDVDENKKNELEKYMTFNDHTVDYDKLERKLNETLGLLAQKEIDIKEGLKLKAYEIPVVKEKHDKNQSIQTIHMLAPKGPTFNGRPTFANLMYLKKAQSEKPCLYEISCDQSDPANTLVPDREETLTLERESQSKVNKDLVRPYDYPRHMQMKNQPMVRQPTAYKSERSQLPRHQFASQVGVSHDLTKPVTLHSWPQVRKSSFSKPYNVNAPGPSRNSSKHVSFQSPRESVGSNDMVHNYYLEEVKKKAQHLKDKTLNTKPSVQQSARLPNTTNGRIFTQVGLKWIPLRNTVETRYNTNDSASPLRKKTHNPKTVICANSSSLSAVLKTREYDLWSMRMEKYLTLIDHALWEVIVNGDSTSSVASASAEDEHLLKFHDCKDAKSLWEAIKNMFGGNKESKKMQKTILKQNYENFAAASQKGLDKTYDSLPSDWNNIALIMRNKSDLDTLSMDDLYNNLKVYDADIKGQSSSSLNSQNVSFVSSDNTSSTNETVNTAHSVSAASFKDQASTASYVDDVMGIKIENDLTKNAQVDTSTTNALVVQDGIGGYDWSFQAKEELTNFALMAYISQGSSSSSNSNSKIHTCSKECLKSYETLQKQYDQQREALNKSNLEIIGYQLGLESLESKIVVHEKNEAIYEEDTAFLKYDVQVKDISIKDLKNQLENALKEKDDLKLKLEKFETSSKNQTKLINRKISAIDKTVNDRFKKGEGYDRFKKGEGYHAVPPPYTGNYMPPKADLSFAGLDNYVFKSKFEKKPKIVRSSASIIEDWESNSEDENVFEPKEVKKIVKPSLEKIEFVNASNTTVENENKAEKPRKFCQSLGVNNVTTAGPKAVVSAAEGNRNNVVKSSACWIWRPKEILIDHISKDINTAKQSSHRAATSVSTARHVNIAASRPHVNDALPTTYFYFKAHSPVNNVTTGGPKAVVSVAEGNRNNAVKSSACWIWRPKENLIDHISKDSGSYTLKRFNYVDLQGRLNVLFTDTKCVVLSPEFKLLDKSQVLLKVPRNNNMYNLDLKNVIPIGGLTCLFAKATLDESNLWHRRLGHINFKTMKKFVRGNLVRGLPLKLFENDHTCVAYQKGKQHKASCKTKTDPAKEGDKNDQEKDLRDQKEALRKQCKQEFVRLFGQGEAANTNSTNRLNIVSLPVNTTRMLMFNLVSTVGPTYVNIGGLILVNVATLPNADLLTDPLMPDLEDTADTRIFSGVYDDEVEGAEADFNNLELTTIISKHAIGTKWVYRNKKNERGIVVRNKARLVAQGYTQEKGIDYDEVFAPIARIDAISQDKYVADILKKFDFSLVKTASTPIETNKALLNDEEVEDVDVHLYRSMIGSLMYLAVIVDGVVQIVAPTTAEQRLAKKNELKARGTLLMALPDKHQLKFNIHKDAKSLIKAIEKRFGGNKETKKVQKTLLKQQYENFSGIRSESLDQIHDRLQKLISQLEILGETISQEDINLKFLRSLPSDISAASSKAKVSTLPNADSLSDAEMDLKLQIAMLTMRARRFLKRTKKNLGVNRTNIIGFDMSKVECYNCHKRGHFARECRSPRENRNKETTRRTVLVEVSTSNALVSQYDAVGGYDWSFQADKEPTNYALMAYTLSGSSSSSGTDNETSSKNLSKLLESQVSDKTGLGFDSQVFNCQVSNYEELHSHESDNRVPKNPENDRYKTNKGYHVVPPPYTGTFFPSKPNLVFTNDLNARESVANVFNVESNTKKPSKDMSKTHRPDAPIIED</sequence>
<feature type="coiled-coil region" evidence="2">
    <location>
        <begin position="689"/>
        <end position="782"/>
    </location>
</feature>
<feature type="compositionally biased region" description="Basic and acidic residues" evidence="3">
    <location>
        <begin position="1744"/>
        <end position="1763"/>
    </location>
</feature>
<dbReference type="SUPFAM" id="SSF57756">
    <property type="entry name" value="Retrovirus zinc finger-like domains"/>
    <property type="match status" value="1"/>
</dbReference>
<name>A0A6L2NUX5_TANCI</name>
<dbReference type="Pfam" id="PF13976">
    <property type="entry name" value="gag_pre-integrs"/>
    <property type="match status" value="1"/>
</dbReference>
<feature type="region of interest" description="Disordered" evidence="3">
    <location>
        <begin position="301"/>
        <end position="329"/>
    </location>
</feature>
<proteinExistence type="predicted"/>
<keyword evidence="1" id="KW-0863">Zinc-finger</keyword>
<feature type="region of interest" description="Disordered" evidence="3">
    <location>
        <begin position="1805"/>
        <end position="1828"/>
    </location>
</feature>
<dbReference type="GO" id="GO:0008270">
    <property type="term" value="F:zinc ion binding"/>
    <property type="evidence" value="ECO:0007669"/>
    <property type="project" value="UniProtKB-KW"/>
</dbReference>
<reference evidence="5" key="1">
    <citation type="journal article" date="2019" name="Sci. Rep.">
        <title>Draft genome of Tanacetum cinerariifolium, the natural source of mosquito coil.</title>
        <authorList>
            <person name="Yamashiro T."/>
            <person name="Shiraishi A."/>
            <person name="Satake H."/>
            <person name="Nakayama K."/>
        </authorList>
    </citation>
    <scope>NUCLEOTIDE SEQUENCE</scope>
</reference>
<dbReference type="PANTHER" id="PTHR35317">
    <property type="entry name" value="OS04G0629600 PROTEIN"/>
    <property type="match status" value="1"/>
</dbReference>
<keyword evidence="2" id="KW-0175">Coiled coil</keyword>
<dbReference type="PROSITE" id="PS50158">
    <property type="entry name" value="ZF_CCHC"/>
    <property type="match status" value="1"/>
</dbReference>
<dbReference type="PANTHER" id="PTHR35317:SF44">
    <property type="entry name" value="RNA-DIRECTED DNA POLYMERASE"/>
    <property type="match status" value="1"/>
</dbReference>
<dbReference type="GO" id="GO:0003676">
    <property type="term" value="F:nucleic acid binding"/>
    <property type="evidence" value="ECO:0007669"/>
    <property type="project" value="InterPro"/>
</dbReference>
<evidence type="ECO:0000256" key="1">
    <source>
        <dbReference type="PROSITE-ProRule" id="PRU00047"/>
    </source>
</evidence>
<feature type="compositionally biased region" description="Basic and acidic residues" evidence="3">
    <location>
        <begin position="1807"/>
        <end position="1822"/>
    </location>
</feature>
<evidence type="ECO:0000256" key="3">
    <source>
        <dbReference type="SAM" id="MobiDB-lite"/>
    </source>
</evidence>
<keyword evidence="1" id="KW-0862">Zinc</keyword>
<dbReference type="Pfam" id="PF14223">
    <property type="entry name" value="Retrotran_gag_2"/>
    <property type="match status" value="1"/>
</dbReference>
<feature type="compositionally biased region" description="Basic and acidic residues" evidence="3">
    <location>
        <begin position="1189"/>
        <end position="1207"/>
    </location>
</feature>
<evidence type="ECO:0000313" key="5">
    <source>
        <dbReference type="EMBL" id="GEU90128.1"/>
    </source>
</evidence>
<dbReference type="InterPro" id="IPR001878">
    <property type="entry name" value="Znf_CCHC"/>
</dbReference>
<feature type="region of interest" description="Disordered" evidence="3">
    <location>
        <begin position="1744"/>
        <end position="1767"/>
    </location>
</feature>
<evidence type="ECO:0000256" key="2">
    <source>
        <dbReference type="SAM" id="Coils"/>
    </source>
</evidence>
<dbReference type="Gene3D" id="4.10.60.10">
    <property type="entry name" value="Zinc finger, CCHC-type"/>
    <property type="match status" value="1"/>
</dbReference>
<dbReference type="Pfam" id="PF00098">
    <property type="entry name" value="zf-CCHC"/>
    <property type="match status" value="1"/>
</dbReference>
<accession>A0A6L2NUX5</accession>
<dbReference type="InterPro" id="IPR025724">
    <property type="entry name" value="GAG-pre-integrase_dom"/>
</dbReference>
<evidence type="ECO:0000259" key="4">
    <source>
        <dbReference type="PROSITE" id="PS50158"/>
    </source>
</evidence>
<gene>
    <name evidence="5" type="ORF">Tci_062106</name>
</gene>
<dbReference type="Pfam" id="PF07727">
    <property type="entry name" value="RVT_2"/>
    <property type="match status" value="1"/>
</dbReference>
<organism evidence="5">
    <name type="scientific">Tanacetum cinerariifolium</name>
    <name type="common">Dalmatian daisy</name>
    <name type="synonym">Chrysanthemum cinerariifolium</name>
    <dbReference type="NCBI Taxonomy" id="118510"/>
    <lineage>
        <taxon>Eukaryota</taxon>
        <taxon>Viridiplantae</taxon>
        <taxon>Streptophyta</taxon>
        <taxon>Embryophyta</taxon>
        <taxon>Tracheophyta</taxon>
        <taxon>Spermatophyta</taxon>
        <taxon>Magnoliopsida</taxon>
        <taxon>eudicotyledons</taxon>
        <taxon>Gunneridae</taxon>
        <taxon>Pentapetalae</taxon>
        <taxon>asterids</taxon>
        <taxon>campanulids</taxon>
        <taxon>Asterales</taxon>
        <taxon>Asteraceae</taxon>
        <taxon>Asteroideae</taxon>
        <taxon>Anthemideae</taxon>
        <taxon>Anthemidinae</taxon>
        <taxon>Tanacetum</taxon>
    </lineage>
</organism>
<feature type="domain" description="CCHC-type" evidence="4">
    <location>
        <begin position="1626"/>
        <end position="1641"/>
    </location>
</feature>
<dbReference type="InterPro" id="IPR036875">
    <property type="entry name" value="Znf_CCHC_sf"/>
</dbReference>
<dbReference type="SMART" id="SM00343">
    <property type="entry name" value="ZnF_C2HC"/>
    <property type="match status" value="1"/>
</dbReference>
<protein>
    <submittedName>
        <fullName evidence="5">Ribonuclease H-like domain-containing protein</fullName>
    </submittedName>
</protein>